<dbReference type="InterPro" id="IPR015655">
    <property type="entry name" value="PP2C"/>
</dbReference>
<dbReference type="Gene3D" id="3.60.40.10">
    <property type="entry name" value="PPM-type phosphatase domain"/>
    <property type="match status" value="1"/>
</dbReference>
<evidence type="ECO:0000256" key="2">
    <source>
        <dbReference type="ARBA" id="ARBA00022801"/>
    </source>
</evidence>
<evidence type="ECO:0000256" key="3">
    <source>
        <dbReference type="ARBA" id="ARBA00022912"/>
    </source>
</evidence>
<keyword evidence="3" id="KW-0904">Protein phosphatase</keyword>
<dbReference type="EnsemblMetazoa" id="PPAI008264-RA">
    <property type="protein sequence ID" value="PPAI008264-PA"/>
    <property type="gene ID" value="PPAI008264"/>
</dbReference>
<dbReference type="Pfam" id="PF00481">
    <property type="entry name" value="PP2C"/>
    <property type="match status" value="1"/>
</dbReference>
<dbReference type="EMBL" id="AJVK01034817">
    <property type="status" value="NOT_ANNOTATED_CDS"/>
    <property type="molecule type" value="Genomic_DNA"/>
</dbReference>
<evidence type="ECO:0000313" key="5">
    <source>
        <dbReference type="Proteomes" id="UP000092462"/>
    </source>
</evidence>
<accession>A0A1B0EYM4</accession>
<dbReference type="InterPro" id="IPR001932">
    <property type="entry name" value="PPM-type_phosphatase-like_dom"/>
</dbReference>
<evidence type="ECO:0000313" key="4">
    <source>
        <dbReference type="EnsemblMetazoa" id="PPAI008264-PA"/>
    </source>
</evidence>
<dbReference type="InterPro" id="IPR000222">
    <property type="entry name" value="PP2C_BS"/>
</dbReference>
<proteinExistence type="predicted"/>
<protein>
    <submittedName>
        <fullName evidence="4">Uncharacterized protein</fullName>
    </submittedName>
</protein>
<name>A0A1B0EYM4_PHLPP</name>
<dbReference type="GO" id="GO:0046872">
    <property type="term" value="F:metal ion binding"/>
    <property type="evidence" value="ECO:0007669"/>
    <property type="project" value="UniProtKB-KW"/>
</dbReference>
<keyword evidence="5" id="KW-1185">Reference proteome</keyword>
<dbReference type="VEuPathDB" id="VectorBase:PPAPM1_011633"/>
<dbReference type="EMBL" id="AJVK01034816">
    <property type="status" value="NOT_ANNOTATED_CDS"/>
    <property type="molecule type" value="Genomic_DNA"/>
</dbReference>
<keyword evidence="2" id="KW-0378">Hydrolase</keyword>
<dbReference type="AlphaFoldDB" id="A0A1B0EYM4"/>
<reference evidence="4" key="1">
    <citation type="submission" date="2022-08" db="UniProtKB">
        <authorList>
            <consortium name="EnsemblMetazoa"/>
        </authorList>
    </citation>
    <scope>IDENTIFICATION</scope>
    <source>
        <strain evidence="4">Israel</strain>
    </source>
</reference>
<dbReference type="PROSITE" id="PS51746">
    <property type="entry name" value="PPM_2"/>
    <property type="match status" value="1"/>
</dbReference>
<dbReference type="InterPro" id="IPR036457">
    <property type="entry name" value="PPM-type-like_dom_sf"/>
</dbReference>
<dbReference type="PROSITE" id="PS01032">
    <property type="entry name" value="PPM_1"/>
    <property type="match status" value="1"/>
</dbReference>
<dbReference type="VEuPathDB" id="VectorBase:PPAI008264"/>
<keyword evidence="1" id="KW-0479">Metal-binding</keyword>
<dbReference type="GO" id="GO:0004722">
    <property type="term" value="F:protein serine/threonine phosphatase activity"/>
    <property type="evidence" value="ECO:0007669"/>
    <property type="project" value="InterPro"/>
</dbReference>
<sequence>MGLTLSEPVTNKESAYCQNDQFRVGSSCMQGWRVHMEDSHTHILSLPDDPQAAFFAVYDGHGGANVAQYAGKHLHKFIVKRPEYEENPEEAMKQVSVCVGMRSCEFPTLHRYSLPHFAFSGRKAPPSLPSEITRLILARNLYSHLTLINGNWVGMQTAEQMRAHLSPSLATLCRVEGMNYK</sequence>
<evidence type="ECO:0000256" key="1">
    <source>
        <dbReference type="ARBA" id="ARBA00022723"/>
    </source>
</evidence>
<organism evidence="4 5">
    <name type="scientific">Phlebotomus papatasi</name>
    <name type="common">Sandfly</name>
    <dbReference type="NCBI Taxonomy" id="29031"/>
    <lineage>
        <taxon>Eukaryota</taxon>
        <taxon>Metazoa</taxon>
        <taxon>Ecdysozoa</taxon>
        <taxon>Arthropoda</taxon>
        <taxon>Hexapoda</taxon>
        <taxon>Insecta</taxon>
        <taxon>Pterygota</taxon>
        <taxon>Neoptera</taxon>
        <taxon>Endopterygota</taxon>
        <taxon>Diptera</taxon>
        <taxon>Nematocera</taxon>
        <taxon>Psychodoidea</taxon>
        <taxon>Psychodidae</taxon>
        <taxon>Phlebotomus</taxon>
        <taxon>Phlebotomus</taxon>
    </lineage>
</organism>
<dbReference type="Proteomes" id="UP000092462">
    <property type="component" value="Unassembled WGS sequence"/>
</dbReference>
<dbReference type="SUPFAM" id="SSF81606">
    <property type="entry name" value="PP2C-like"/>
    <property type="match status" value="1"/>
</dbReference>
<dbReference type="PANTHER" id="PTHR47992">
    <property type="entry name" value="PROTEIN PHOSPHATASE"/>
    <property type="match status" value="1"/>
</dbReference>